<feature type="region of interest" description="Disordered" evidence="1">
    <location>
        <begin position="1"/>
        <end position="33"/>
    </location>
</feature>
<evidence type="ECO:0000256" key="1">
    <source>
        <dbReference type="SAM" id="MobiDB-lite"/>
    </source>
</evidence>
<dbReference type="InParanoid" id="A0A078B002"/>
<accession>A0A078B002</accession>
<sequence>MNDYSSTEYQHGLQNQENEDHSNTRPDIYSSRKYPDINVEQLDDLRINIFVSNYPIGTFVKINFRKRYNKNQLLKVKQSLDGLLRNGLDACRL</sequence>
<name>A0A078B002_STYLE</name>
<dbReference type="EMBL" id="CCKQ01014951">
    <property type="protein sequence ID" value="CDW86757.1"/>
    <property type="molecule type" value="Genomic_DNA"/>
</dbReference>
<keyword evidence="3" id="KW-1185">Reference proteome</keyword>
<evidence type="ECO:0000313" key="3">
    <source>
        <dbReference type="Proteomes" id="UP000039865"/>
    </source>
</evidence>
<evidence type="ECO:0000313" key="2">
    <source>
        <dbReference type="EMBL" id="CDW86757.1"/>
    </source>
</evidence>
<feature type="compositionally biased region" description="Polar residues" evidence="1">
    <location>
        <begin position="1"/>
        <end position="16"/>
    </location>
</feature>
<protein>
    <submittedName>
        <fullName evidence="2">Uncharacterized protein</fullName>
    </submittedName>
</protein>
<organism evidence="2 3">
    <name type="scientific">Stylonychia lemnae</name>
    <name type="common">Ciliate</name>
    <dbReference type="NCBI Taxonomy" id="5949"/>
    <lineage>
        <taxon>Eukaryota</taxon>
        <taxon>Sar</taxon>
        <taxon>Alveolata</taxon>
        <taxon>Ciliophora</taxon>
        <taxon>Intramacronucleata</taxon>
        <taxon>Spirotrichea</taxon>
        <taxon>Stichotrichia</taxon>
        <taxon>Sporadotrichida</taxon>
        <taxon>Oxytrichidae</taxon>
        <taxon>Stylonychinae</taxon>
        <taxon>Stylonychia</taxon>
    </lineage>
</organism>
<dbReference type="AlphaFoldDB" id="A0A078B002"/>
<proteinExistence type="predicted"/>
<reference evidence="2 3" key="1">
    <citation type="submission" date="2014-06" db="EMBL/GenBank/DDBJ databases">
        <authorList>
            <person name="Swart Estienne"/>
        </authorList>
    </citation>
    <scope>NUCLEOTIDE SEQUENCE [LARGE SCALE GENOMIC DNA]</scope>
    <source>
        <strain evidence="2 3">130c</strain>
    </source>
</reference>
<gene>
    <name evidence="2" type="primary">Contig12026.g12864</name>
    <name evidence="2" type="ORF">STYLEM_15855</name>
</gene>
<dbReference type="Proteomes" id="UP000039865">
    <property type="component" value="Unassembled WGS sequence"/>
</dbReference>